<reference evidence="3 4" key="1">
    <citation type="submission" date="2019-03" db="EMBL/GenBank/DDBJ databases">
        <title>Genomic Encyclopedia of Type Strains, Phase IV (KMG-IV): sequencing the most valuable type-strain genomes for metagenomic binning, comparative biology and taxonomic classification.</title>
        <authorList>
            <person name="Goeker M."/>
        </authorList>
    </citation>
    <scope>NUCLEOTIDE SEQUENCE [LARGE SCALE GENOMIC DNA]</scope>
    <source>
        <strain evidence="3 4">DSM 25903</strain>
    </source>
</reference>
<gene>
    <name evidence="3" type="ORF">EV668_2557</name>
</gene>
<evidence type="ECO:0000313" key="4">
    <source>
        <dbReference type="Proteomes" id="UP000295122"/>
    </source>
</evidence>
<keyword evidence="2" id="KW-0812">Transmembrane</keyword>
<proteinExistence type="predicted"/>
<name>A0A4R7BWZ5_9HYPH</name>
<dbReference type="RefSeq" id="WP_166652445.1">
    <property type="nucleotide sequence ID" value="NZ_SNZR01000013.1"/>
</dbReference>
<evidence type="ECO:0000256" key="1">
    <source>
        <dbReference type="SAM" id="MobiDB-lite"/>
    </source>
</evidence>
<protein>
    <submittedName>
        <fullName evidence="3">Uncharacterized protein</fullName>
    </submittedName>
</protein>
<evidence type="ECO:0000313" key="3">
    <source>
        <dbReference type="EMBL" id="TDR89722.1"/>
    </source>
</evidence>
<feature type="transmembrane region" description="Helical" evidence="2">
    <location>
        <begin position="6"/>
        <end position="27"/>
    </location>
</feature>
<keyword evidence="4" id="KW-1185">Reference proteome</keyword>
<sequence length="56" mass="6570">MSGWEMVVFVGMVATAFVAVVAVAWRIQRTRNPERFRESFRRPPMPGSPNHWNRPR</sequence>
<organism evidence="3 4">
    <name type="scientific">Enterovirga rhinocerotis</name>
    <dbReference type="NCBI Taxonomy" id="1339210"/>
    <lineage>
        <taxon>Bacteria</taxon>
        <taxon>Pseudomonadati</taxon>
        <taxon>Pseudomonadota</taxon>
        <taxon>Alphaproteobacteria</taxon>
        <taxon>Hyphomicrobiales</taxon>
        <taxon>Methylobacteriaceae</taxon>
        <taxon>Enterovirga</taxon>
    </lineage>
</organism>
<comment type="caution">
    <text evidence="3">The sequence shown here is derived from an EMBL/GenBank/DDBJ whole genome shotgun (WGS) entry which is preliminary data.</text>
</comment>
<keyword evidence="2" id="KW-0472">Membrane</keyword>
<feature type="region of interest" description="Disordered" evidence="1">
    <location>
        <begin position="36"/>
        <end position="56"/>
    </location>
</feature>
<keyword evidence="2" id="KW-1133">Transmembrane helix</keyword>
<evidence type="ECO:0000256" key="2">
    <source>
        <dbReference type="SAM" id="Phobius"/>
    </source>
</evidence>
<dbReference type="Proteomes" id="UP000295122">
    <property type="component" value="Unassembled WGS sequence"/>
</dbReference>
<dbReference type="AlphaFoldDB" id="A0A4R7BWZ5"/>
<dbReference type="EMBL" id="SNZR01000013">
    <property type="protein sequence ID" value="TDR89722.1"/>
    <property type="molecule type" value="Genomic_DNA"/>
</dbReference>
<accession>A0A4R7BWZ5</accession>